<dbReference type="InterPro" id="IPR000629">
    <property type="entry name" value="RNA-helicase_DEAD-box_CS"/>
</dbReference>
<dbReference type="PROSITE" id="PS51195">
    <property type="entry name" value="Q_MOTIF"/>
    <property type="match status" value="1"/>
</dbReference>
<proteinExistence type="inferred from homology"/>
<comment type="catalytic activity">
    <reaction evidence="8">
        <text>ATP + H2O = ADP + phosphate + H(+)</text>
        <dbReference type="Rhea" id="RHEA:13065"/>
        <dbReference type="ChEBI" id="CHEBI:15377"/>
        <dbReference type="ChEBI" id="CHEBI:15378"/>
        <dbReference type="ChEBI" id="CHEBI:30616"/>
        <dbReference type="ChEBI" id="CHEBI:43474"/>
        <dbReference type="ChEBI" id="CHEBI:456216"/>
        <dbReference type="EC" id="3.6.4.13"/>
    </reaction>
</comment>
<dbReference type="EC" id="3.6.4.13" evidence="1"/>
<evidence type="ECO:0000256" key="3">
    <source>
        <dbReference type="ARBA" id="ARBA00022741"/>
    </source>
</evidence>
<reference evidence="16 17" key="1">
    <citation type="submission" date="2020-04" db="EMBL/GenBank/DDBJ databases">
        <title>Genome sequencing of novel species.</title>
        <authorList>
            <person name="Heo J."/>
            <person name="Kim S.-J."/>
            <person name="Kim J.-S."/>
            <person name="Hong S.-B."/>
            <person name="Kwon S.-W."/>
        </authorList>
    </citation>
    <scope>NUCLEOTIDE SEQUENCE [LARGE SCALE GENOMIC DNA]</scope>
    <source>
        <strain evidence="16 17">CJU-R4</strain>
    </source>
</reference>
<dbReference type="CDD" id="cd18787">
    <property type="entry name" value="SF2_C_DEAD"/>
    <property type="match status" value="1"/>
</dbReference>
<dbReference type="PROSITE" id="PS00039">
    <property type="entry name" value="DEAD_ATP_HELICASE"/>
    <property type="match status" value="1"/>
</dbReference>
<dbReference type="SMART" id="SM00487">
    <property type="entry name" value="DEXDc"/>
    <property type="match status" value="1"/>
</dbReference>
<dbReference type="InterPro" id="IPR027417">
    <property type="entry name" value="P-loop_NTPase"/>
</dbReference>
<evidence type="ECO:0000256" key="1">
    <source>
        <dbReference type="ARBA" id="ARBA00012552"/>
    </source>
</evidence>
<dbReference type="EMBL" id="CP051677">
    <property type="protein sequence ID" value="QJD80648.1"/>
    <property type="molecule type" value="Genomic_DNA"/>
</dbReference>
<dbReference type="GO" id="GO:0009266">
    <property type="term" value="P:response to temperature stimulus"/>
    <property type="evidence" value="ECO:0007669"/>
    <property type="project" value="UniProtKB-ARBA"/>
</dbReference>
<dbReference type="FunFam" id="3.40.50.300:FF:000108">
    <property type="entry name" value="ATP-dependent RNA helicase RhlE"/>
    <property type="match status" value="1"/>
</dbReference>
<dbReference type="CDD" id="cd00268">
    <property type="entry name" value="DEADc"/>
    <property type="match status" value="1"/>
</dbReference>
<evidence type="ECO:0000256" key="10">
    <source>
        <dbReference type="PROSITE-ProRule" id="PRU00552"/>
    </source>
</evidence>
<sequence>MQFTDLELIDPILAALTEEGYSSPTPIQQQAIPLLLNRRDLLGCAQTGTGKTAAFAIPILQLLTADKAKQANAPRRIKTLVLTPTRELAIQIDESFAAYGRHLNMKHTVIFGGVSQHSQVNTIRSGIDILVATPGRLLDLMNQGIINLRDVQYFVLDEADRMLDMGFIHDVKRVIAKLPERRQSLFFSATMPPDVAKLADTILNNPAKVEVTPVSSTADTIQQAMYFVSKDDKRKLLTHILEDSRIKSVLVFARTKHGADRVAKDLVKAGIQAEAIHGNKSQNARQRALTNFKSRETRVLVATDIAARGIDVDELSHVINYELPNIPETYVHRIGRTGRAGHDGIALSFCDEEETEYLRDIHKLIGKKVPVIEEHPYVLNIDASTVTPKAPQQQRGQGRGQRPQQQRSGNGNRPSGQQSRSNEQRSDAPSGQRSQSNSRPSSGQGRSGQGGPAGGRSESGRDNRNGQSNDRRDSRNSNSQPQSNSRRDGHPNQSGRPNRDGDEKPSRGTGNSRYLDFSNDKNY</sequence>
<dbReference type="InterPro" id="IPR044742">
    <property type="entry name" value="DEAD/DEAH_RhlB"/>
</dbReference>
<feature type="domain" description="DEAD-box RNA helicase Q" evidence="15">
    <location>
        <begin position="1"/>
        <end position="29"/>
    </location>
</feature>
<feature type="short sequence motif" description="Q motif" evidence="10">
    <location>
        <begin position="1"/>
        <end position="29"/>
    </location>
</feature>
<protein>
    <recommendedName>
        <fullName evidence="9">DEAD-box ATP-dependent RNA helicase RhpA</fullName>
        <ecNumber evidence="1">3.6.4.13</ecNumber>
    </recommendedName>
</protein>
<evidence type="ECO:0000256" key="12">
    <source>
        <dbReference type="SAM" id="MobiDB-lite"/>
    </source>
</evidence>
<dbReference type="SUPFAM" id="SSF52540">
    <property type="entry name" value="P-loop containing nucleoside triphosphate hydrolases"/>
    <property type="match status" value="1"/>
</dbReference>
<evidence type="ECO:0000256" key="8">
    <source>
        <dbReference type="ARBA" id="ARBA00047984"/>
    </source>
</evidence>
<feature type="compositionally biased region" description="Low complexity" evidence="12">
    <location>
        <begin position="391"/>
        <end position="413"/>
    </location>
</feature>
<feature type="compositionally biased region" description="Basic and acidic residues" evidence="12">
    <location>
        <begin position="497"/>
        <end position="506"/>
    </location>
</feature>
<dbReference type="GO" id="GO:0016787">
    <property type="term" value="F:hydrolase activity"/>
    <property type="evidence" value="ECO:0007669"/>
    <property type="project" value="UniProtKB-KW"/>
</dbReference>
<dbReference type="GO" id="GO:0005829">
    <property type="term" value="C:cytosol"/>
    <property type="evidence" value="ECO:0007669"/>
    <property type="project" value="TreeGrafter"/>
</dbReference>
<keyword evidence="2" id="KW-0963">Cytoplasm</keyword>
<keyword evidence="4 11" id="KW-0378">Hydrolase</keyword>
<dbReference type="SMART" id="SM00490">
    <property type="entry name" value="HELICc"/>
    <property type="match status" value="1"/>
</dbReference>
<dbReference type="AlphaFoldDB" id="A0A7L5DVL9"/>
<dbReference type="PROSITE" id="PS51192">
    <property type="entry name" value="HELICASE_ATP_BIND_1"/>
    <property type="match status" value="1"/>
</dbReference>
<dbReference type="GO" id="GO:0003676">
    <property type="term" value="F:nucleic acid binding"/>
    <property type="evidence" value="ECO:0007669"/>
    <property type="project" value="InterPro"/>
</dbReference>
<keyword evidence="5 11" id="KW-0347">Helicase</keyword>
<evidence type="ECO:0000313" key="16">
    <source>
        <dbReference type="EMBL" id="QJD80648.1"/>
    </source>
</evidence>
<dbReference type="RefSeq" id="WP_169552653.1">
    <property type="nucleotide sequence ID" value="NZ_CP051677.1"/>
</dbReference>
<dbReference type="InterPro" id="IPR014001">
    <property type="entry name" value="Helicase_ATP-bd"/>
</dbReference>
<dbReference type="Pfam" id="PF00271">
    <property type="entry name" value="Helicase_C"/>
    <property type="match status" value="1"/>
</dbReference>
<evidence type="ECO:0000256" key="4">
    <source>
        <dbReference type="ARBA" id="ARBA00022801"/>
    </source>
</evidence>
<keyword evidence="17" id="KW-1185">Reference proteome</keyword>
<dbReference type="GO" id="GO:0005524">
    <property type="term" value="F:ATP binding"/>
    <property type="evidence" value="ECO:0007669"/>
    <property type="project" value="UniProtKB-KW"/>
</dbReference>
<feature type="region of interest" description="Disordered" evidence="12">
    <location>
        <begin position="383"/>
        <end position="523"/>
    </location>
</feature>
<feature type="compositionally biased region" description="Gly residues" evidence="12">
    <location>
        <begin position="445"/>
        <end position="454"/>
    </location>
</feature>
<dbReference type="Gene3D" id="3.40.50.300">
    <property type="entry name" value="P-loop containing nucleotide triphosphate hydrolases"/>
    <property type="match status" value="2"/>
</dbReference>
<organism evidence="16 17">
    <name type="scientific">Spirosoma rhododendri</name>
    <dbReference type="NCBI Taxonomy" id="2728024"/>
    <lineage>
        <taxon>Bacteria</taxon>
        <taxon>Pseudomonadati</taxon>
        <taxon>Bacteroidota</taxon>
        <taxon>Cytophagia</taxon>
        <taxon>Cytophagales</taxon>
        <taxon>Cytophagaceae</taxon>
        <taxon>Spirosoma</taxon>
    </lineage>
</organism>
<feature type="domain" description="Helicase C-terminal" evidence="14">
    <location>
        <begin position="220"/>
        <end position="380"/>
    </location>
</feature>
<feature type="compositionally biased region" description="Basic and acidic residues" evidence="12">
    <location>
        <begin position="458"/>
        <end position="475"/>
    </location>
</feature>
<feature type="compositionally biased region" description="Low complexity" evidence="12">
    <location>
        <begin position="429"/>
        <end position="444"/>
    </location>
</feature>
<evidence type="ECO:0000256" key="7">
    <source>
        <dbReference type="ARBA" id="ARBA00038437"/>
    </source>
</evidence>
<evidence type="ECO:0000256" key="2">
    <source>
        <dbReference type="ARBA" id="ARBA00022490"/>
    </source>
</evidence>
<comment type="similarity">
    <text evidence="7 11">Belongs to the DEAD box helicase family.</text>
</comment>
<keyword evidence="6 11" id="KW-0067">ATP-binding</keyword>
<evidence type="ECO:0000259" key="15">
    <source>
        <dbReference type="PROSITE" id="PS51195"/>
    </source>
</evidence>
<dbReference type="PANTHER" id="PTHR47959">
    <property type="entry name" value="ATP-DEPENDENT RNA HELICASE RHLE-RELATED"/>
    <property type="match status" value="1"/>
</dbReference>
<keyword evidence="3 11" id="KW-0547">Nucleotide-binding</keyword>
<dbReference type="InterPro" id="IPR014014">
    <property type="entry name" value="RNA_helicase_DEAD_Q_motif"/>
</dbReference>
<evidence type="ECO:0000259" key="14">
    <source>
        <dbReference type="PROSITE" id="PS51194"/>
    </source>
</evidence>
<dbReference type="GO" id="GO:0042255">
    <property type="term" value="P:ribosome assembly"/>
    <property type="evidence" value="ECO:0007669"/>
    <property type="project" value="UniProtKB-ARBA"/>
</dbReference>
<dbReference type="InterPro" id="IPR050079">
    <property type="entry name" value="DEAD_box_RNA_helicase"/>
</dbReference>
<dbReference type="GO" id="GO:0003724">
    <property type="term" value="F:RNA helicase activity"/>
    <property type="evidence" value="ECO:0007669"/>
    <property type="project" value="UniProtKB-EC"/>
</dbReference>
<evidence type="ECO:0000256" key="5">
    <source>
        <dbReference type="ARBA" id="ARBA00022806"/>
    </source>
</evidence>
<evidence type="ECO:0000256" key="11">
    <source>
        <dbReference type="RuleBase" id="RU000492"/>
    </source>
</evidence>
<gene>
    <name evidence="16" type="ORF">HH216_21180</name>
</gene>
<dbReference type="KEGG" id="srho:HH216_21180"/>
<dbReference type="Pfam" id="PF00270">
    <property type="entry name" value="DEAD"/>
    <property type="match status" value="1"/>
</dbReference>
<evidence type="ECO:0000256" key="6">
    <source>
        <dbReference type="ARBA" id="ARBA00022840"/>
    </source>
</evidence>
<feature type="domain" description="Helicase ATP-binding" evidence="13">
    <location>
        <begin position="32"/>
        <end position="209"/>
    </location>
</feature>
<dbReference type="PANTHER" id="PTHR47959:SF13">
    <property type="entry name" value="ATP-DEPENDENT RNA HELICASE RHLE"/>
    <property type="match status" value="1"/>
</dbReference>
<evidence type="ECO:0000256" key="9">
    <source>
        <dbReference type="ARBA" id="ARBA00074363"/>
    </source>
</evidence>
<evidence type="ECO:0000313" key="17">
    <source>
        <dbReference type="Proteomes" id="UP000501128"/>
    </source>
</evidence>
<evidence type="ECO:0000259" key="13">
    <source>
        <dbReference type="PROSITE" id="PS51192"/>
    </source>
</evidence>
<name>A0A7L5DVL9_9BACT</name>
<dbReference type="Proteomes" id="UP000501128">
    <property type="component" value="Chromosome"/>
</dbReference>
<dbReference type="PROSITE" id="PS51194">
    <property type="entry name" value="HELICASE_CTER"/>
    <property type="match status" value="1"/>
</dbReference>
<dbReference type="InterPro" id="IPR001650">
    <property type="entry name" value="Helicase_C-like"/>
</dbReference>
<dbReference type="InterPro" id="IPR011545">
    <property type="entry name" value="DEAD/DEAH_box_helicase_dom"/>
</dbReference>
<accession>A0A7L5DVL9</accession>